<dbReference type="EMBL" id="DUGH01000101">
    <property type="protein sequence ID" value="HIH16577.1"/>
    <property type="molecule type" value="Genomic_DNA"/>
</dbReference>
<evidence type="ECO:0000256" key="2">
    <source>
        <dbReference type="ARBA" id="ARBA00007131"/>
    </source>
</evidence>
<dbReference type="GO" id="GO:0044272">
    <property type="term" value="P:sulfur compound biosynthetic process"/>
    <property type="evidence" value="ECO:0007669"/>
    <property type="project" value="UniProtKB-ARBA"/>
</dbReference>
<reference evidence="8" key="3">
    <citation type="submission" date="2021-05" db="EMBL/GenBank/DDBJ databases">
        <title>Protein family content uncovers lineage relationships and bacterial pathway maintenance mechanisms in DPANN archaea.</title>
        <authorList>
            <person name="Castelle C.J."/>
            <person name="Meheust R."/>
            <person name="Jaffe A.L."/>
            <person name="Seitz K."/>
            <person name="Gong X."/>
            <person name="Baker B.J."/>
            <person name="Banfield J.F."/>
        </authorList>
    </citation>
    <scope>NUCLEOTIDE SEQUENCE</scope>
    <source>
        <strain evidence="8">RIFCSPLOWO2_01_FULL_58_19</strain>
    </source>
</reference>
<evidence type="ECO:0000313" key="9">
    <source>
        <dbReference type="Proteomes" id="UP000564964"/>
    </source>
</evidence>
<dbReference type="GO" id="GO:0016740">
    <property type="term" value="F:transferase activity"/>
    <property type="evidence" value="ECO:0007669"/>
    <property type="project" value="UniProtKB-KW"/>
</dbReference>
<dbReference type="InterPro" id="IPR049557">
    <property type="entry name" value="Transketolase_CS"/>
</dbReference>
<dbReference type="PANTHER" id="PTHR47514:SF1">
    <property type="entry name" value="TRANSKETOLASE N-TERMINAL SECTION-RELATED"/>
    <property type="match status" value="1"/>
</dbReference>
<dbReference type="GO" id="GO:0006082">
    <property type="term" value="P:organic acid metabolic process"/>
    <property type="evidence" value="ECO:0007669"/>
    <property type="project" value="UniProtKB-ARBA"/>
</dbReference>
<comment type="cofactor">
    <cofactor evidence="1">
        <name>thiamine diphosphate</name>
        <dbReference type="ChEBI" id="CHEBI:58937"/>
    </cofactor>
</comment>
<comment type="caution">
    <text evidence="7">The sequence shown here is derived from an EMBL/GenBank/DDBJ whole genome shotgun (WGS) entry which is preliminary data.</text>
</comment>
<gene>
    <name evidence="7" type="ORF">HA252_04190</name>
    <name evidence="8" type="ORF">J4203_05985</name>
</gene>
<evidence type="ECO:0000259" key="6">
    <source>
        <dbReference type="Pfam" id="PF00456"/>
    </source>
</evidence>
<keyword evidence="5" id="KW-0786">Thiamine pyrophosphate</keyword>
<dbReference type="CDD" id="cd02012">
    <property type="entry name" value="TPP_TK"/>
    <property type="match status" value="1"/>
</dbReference>
<organism evidence="7 9">
    <name type="scientific">Candidatus Iainarchaeum sp</name>
    <dbReference type="NCBI Taxonomy" id="3101447"/>
    <lineage>
        <taxon>Archaea</taxon>
        <taxon>Candidatus Iainarchaeota</taxon>
        <taxon>Candidatus Iainarchaeia</taxon>
        <taxon>Candidatus Iainarchaeales</taxon>
        <taxon>Candidatus Iainarchaeaceae</taxon>
        <taxon>Candidatus Iainarchaeum</taxon>
    </lineage>
</organism>
<sequence>MSETRVQLIERLKKIAHRMRVHILNMTYWANSGHPGGSMSATDIVATLYFHQMKHDPQNPKWADRDRFVLSKGHCTPVLYAALAEAGYIPVEELKTFRQVNSRLQGHPNLLKCPGVEASTGTLGQGLSMAVGMALAAKLDQKPWRVYCMLGDGESQEGQIWEAAMSAAHYKLDNLVAILDWNKFQIDGAVENVMNIMPMLDKFKAFGWNVAEIDGHDYNQILDVLEKAESSGQRPFFIQANTSKGKGVSFTQDKGDYHGRALTKEEMQRAMTELGEKFG</sequence>
<dbReference type="InterPro" id="IPR005474">
    <property type="entry name" value="Transketolase_N"/>
</dbReference>
<dbReference type="Gene3D" id="3.40.50.970">
    <property type="match status" value="1"/>
</dbReference>
<dbReference type="AlphaFoldDB" id="A0A7J4JKY5"/>
<accession>A0A7J4JKY5</accession>
<evidence type="ECO:0000256" key="1">
    <source>
        <dbReference type="ARBA" id="ARBA00001964"/>
    </source>
</evidence>
<comment type="similarity">
    <text evidence="2">Belongs to the transketolase family.</text>
</comment>
<evidence type="ECO:0000256" key="5">
    <source>
        <dbReference type="ARBA" id="ARBA00023052"/>
    </source>
</evidence>
<dbReference type="InterPro" id="IPR029061">
    <property type="entry name" value="THDP-binding"/>
</dbReference>
<keyword evidence="4" id="KW-0479">Metal-binding</keyword>
<dbReference type="Pfam" id="PF00456">
    <property type="entry name" value="Transketolase_N"/>
    <property type="match status" value="1"/>
</dbReference>
<dbReference type="Proteomes" id="UP000564964">
    <property type="component" value="Unassembled WGS sequence"/>
</dbReference>
<evidence type="ECO:0000256" key="4">
    <source>
        <dbReference type="ARBA" id="ARBA00022723"/>
    </source>
</evidence>
<evidence type="ECO:0000256" key="3">
    <source>
        <dbReference type="ARBA" id="ARBA00022679"/>
    </source>
</evidence>
<evidence type="ECO:0000313" key="7">
    <source>
        <dbReference type="EMBL" id="HIH16577.1"/>
    </source>
</evidence>
<dbReference type="EMBL" id="JAGVWE010000005">
    <property type="protein sequence ID" value="MBS3063395.1"/>
    <property type="molecule type" value="Genomic_DNA"/>
</dbReference>
<reference evidence="8" key="2">
    <citation type="submission" date="2021-03" db="EMBL/GenBank/DDBJ databases">
        <authorList>
            <person name="Jaffe A."/>
        </authorList>
    </citation>
    <scope>NUCLEOTIDE SEQUENCE</scope>
    <source>
        <strain evidence="8">RIFCSPLOWO2_01_FULL_58_19</strain>
    </source>
</reference>
<dbReference type="PANTHER" id="PTHR47514">
    <property type="entry name" value="TRANSKETOLASE N-TERMINAL SECTION-RELATED"/>
    <property type="match status" value="1"/>
</dbReference>
<feature type="domain" description="Transketolase N-terminal" evidence="6">
    <location>
        <begin position="13"/>
        <end position="275"/>
    </location>
</feature>
<evidence type="ECO:0000313" key="8">
    <source>
        <dbReference type="EMBL" id="MBS3063395.1"/>
    </source>
</evidence>
<name>A0A7J4JKY5_9ARCH</name>
<dbReference type="GO" id="GO:0046872">
    <property type="term" value="F:metal ion binding"/>
    <property type="evidence" value="ECO:0007669"/>
    <property type="project" value="UniProtKB-KW"/>
</dbReference>
<keyword evidence="3" id="KW-0808">Transferase</keyword>
<dbReference type="SUPFAM" id="SSF52518">
    <property type="entry name" value="Thiamin diphosphate-binding fold (THDP-binding)"/>
    <property type="match status" value="1"/>
</dbReference>
<reference evidence="7" key="1">
    <citation type="journal article" date="2020" name="bioRxiv">
        <title>A rank-normalized archaeal taxonomy based on genome phylogeny resolves widespread incomplete and uneven classifications.</title>
        <authorList>
            <person name="Rinke C."/>
            <person name="Chuvochina M."/>
            <person name="Mussig A.J."/>
            <person name="Chaumeil P.-A."/>
            <person name="Waite D.W."/>
            <person name="Whitman W.B."/>
            <person name="Parks D.H."/>
            <person name="Hugenholtz P."/>
        </authorList>
    </citation>
    <scope>NUCLEOTIDE SEQUENCE</scope>
    <source>
        <strain evidence="7">UBA10219</strain>
    </source>
</reference>
<proteinExistence type="inferred from homology"/>
<dbReference type="Proteomes" id="UP000678237">
    <property type="component" value="Unassembled WGS sequence"/>
</dbReference>
<dbReference type="PROSITE" id="PS00801">
    <property type="entry name" value="TRANSKETOLASE_1"/>
    <property type="match status" value="1"/>
</dbReference>
<protein>
    <submittedName>
        <fullName evidence="7">Transketolase</fullName>
    </submittedName>
</protein>